<keyword evidence="4" id="KW-0804">Transcription</keyword>
<dbReference type="GO" id="GO:0000976">
    <property type="term" value="F:transcription cis-regulatory region binding"/>
    <property type="evidence" value="ECO:0007669"/>
    <property type="project" value="TreeGrafter"/>
</dbReference>
<dbReference type="InterPro" id="IPR011006">
    <property type="entry name" value="CheY-like_superfamily"/>
</dbReference>
<feature type="DNA-binding region" description="OmpR/PhoB-type" evidence="7">
    <location>
        <begin position="130"/>
        <end position="236"/>
    </location>
</feature>
<evidence type="ECO:0000313" key="11">
    <source>
        <dbReference type="Proteomes" id="UP000182624"/>
    </source>
</evidence>
<name>A0A1I5X0Q8_9FIRM</name>
<sequence>MKLFLLEDDDAIGMGLKYSLEKEGYEVVHVKTKADAEDAFSINTFDICILDINLPDGNGYDVCKYIKEKEDVPVIFLTASDAEVNVVMGLEMGADDYVCKPFRINELMARIKTVLRRSGKGLTNSGAERSGILEIKNVRIHTGEAKVGLLDEATEKEEMVELTALEYRLLLAFYNNRGVVMSRSQLLEEMWDVSGDFVNDNTLTVYIKRLRDKIEKDPANPQIIKTVRGLGYILEK</sequence>
<organism evidence="10 11">
    <name type="scientific">Butyrivibrio proteoclasticus</name>
    <dbReference type="NCBI Taxonomy" id="43305"/>
    <lineage>
        <taxon>Bacteria</taxon>
        <taxon>Bacillati</taxon>
        <taxon>Bacillota</taxon>
        <taxon>Clostridia</taxon>
        <taxon>Lachnospirales</taxon>
        <taxon>Lachnospiraceae</taxon>
        <taxon>Butyrivibrio</taxon>
    </lineage>
</organism>
<dbReference type="PANTHER" id="PTHR48111">
    <property type="entry name" value="REGULATOR OF RPOS"/>
    <property type="match status" value="1"/>
</dbReference>
<evidence type="ECO:0000259" key="8">
    <source>
        <dbReference type="PROSITE" id="PS50110"/>
    </source>
</evidence>
<dbReference type="AlphaFoldDB" id="A0A1I5X0Q8"/>
<dbReference type="Gene3D" id="6.10.250.690">
    <property type="match status" value="1"/>
</dbReference>
<keyword evidence="2" id="KW-0805">Transcription regulation</keyword>
<comment type="function">
    <text evidence="5">May play the central regulatory role in sporulation. It may be an element of the effector pathway responsible for the activation of sporulation genes in response to nutritional stress. Spo0A may act in concert with spo0H (a sigma factor) to control the expression of some genes that are critical to the sporulation process.</text>
</comment>
<dbReference type="EMBL" id="FOXO01000027">
    <property type="protein sequence ID" value="SFQ25583.1"/>
    <property type="molecule type" value="Genomic_DNA"/>
</dbReference>
<evidence type="ECO:0000256" key="3">
    <source>
        <dbReference type="ARBA" id="ARBA00023125"/>
    </source>
</evidence>
<dbReference type="PROSITE" id="PS50110">
    <property type="entry name" value="RESPONSE_REGULATORY"/>
    <property type="match status" value="1"/>
</dbReference>
<dbReference type="Pfam" id="PF00072">
    <property type="entry name" value="Response_reg"/>
    <property type="match status" value="1"/>
</dbReference>
<protein>
    <recommendedName>
        <fullName evidence="1">Stage 0 sporulation protein A homolog</fullName>
    </recommendedName>
</protein>
<dbReference type="SUPFAM" id="SSF46894">
    <property type="entry name" value="C-terminal effector domain of the bipartite response regulators"/>
    <property type="match status" value="1"/>
</dbReference>
<feature type="modified residue" description="4-aspartylphosphate" evidence="6">
    <location>
        <position position="51"/>
    </location>
</feature>
<dbReference type="SMART" id="SM00862">
    <property type="entry name" value="Trans_reg_C"/>
    <property type="match status" value="1"/>
</dbReference>
<dbReference type="CDD" id="cd00383">
    <property type="entry name" value="trans_reg_C"/>
    <property type="match status" value="1"/>
</dbReference>
<dbReference type="PANTHER" id="PTHR48111:SF73">
    <property type="entry name" value="ALKALINE PHOSPHATASE SYNTHESIS TRANSCRIPTIONAL REGULATORY PROTEIN PHOP"/>
    <property type="match status" value="1"/>
</dbReference>
<evidence type="ECO:0000259" key="9">
    <source>
        <dbReference type="PROSITE" id="PS51755"/>
    </source>
</evidence>
<dbReference type="Gene3D" id="3.40.50.2300">
    <property type="match status" value="1"/>
</dbReference>
<evidence type="ECO:0000256" key="1">
    <source>
        <dbReference type="ARBA" id="ARBA00018672"/>
    </source>
</evidence>
<dbReference type="InterPro" id="IPR036388">
    <property type="entry name" value="WH-like_DNA-bd_sf"/>
</dbReference>
<dbReference type="PROSITE" id="PS51755">
    <property type="entry name" value="OMPR_PHOB"/>
    <property type="match status" value="1"/>
</dbReference>
<evidence type="ECO:0000313" key="10">
    <source>
        <dbReference type="EMBL" id="SFQ25583.1"/>
    </source>
</evidence>
<evidence type="ECO:0000256" key="5">
    <source>
        <dbReference type="ARBA" id="ARBA00024867"/>
    </source>
</evidence>
<dbReference type="OrthoDB" id="9803564at2"/>
<dbReference type="GO" id="GO:0032993">
    <property type="term" value="C:protein-DNA complex"/>
    <property type="evidence" value="ECO:0007669"/>
    <property type="project" value="TreeGrafter"/>
</dbReference>
<dbReference type="InterPro" id="IPR039420">
    <property type="entry name" value="WalR-like"/>
</dbReference>
<dbReference type="InterPro" id="IPR001789">
    <property type="entry name" value="Sig_transdc_resp-reg_receiver"/>
</dbReference>
<keyword evidence="6" id="KW-0597">Phosphoprotein</keyword>
<reference evidence="11" key="1">
    <citation type="submission" date="2016-10" db="EMBL/GenBank/DDBJ databases">
        <authorList>
            <person name="Varghese N."/>
            <person name="Submissions S."/>
        </authorList>
    </citation>
    <scope>NUCLEOTIDE SEQUENCE [LARGE SCALE GENOMIC DNA]</scope>
    <source>
        <strain evidence="11">P18</strain>
    </source>
</reference>
<evidence type="ECO:0000256" key="2">
    <source>
        <dbReference type="ARBA" id="ARBA00023015"/>
    </source>
</evidence>
<dbReference type="InterPro" id="IPR016032">
    <property type="entry name" value="Sig_transdc_resp-reg_C-effctor"/>
</dbReference>
<dbReference type="RefSeq" id="WP_074890591.1">
    <property type="nucleotide sequence ID" value="NZ_FOXO01000027.1"/>
</dbReference>
<evidence type="ECO:0000256" key="7">
    <source>
        <dbReference type="PROSITE-ProRule" id="PRU01091"/>
    </source>
</evidence>
<keyword evidence="11" id="KW-1185">Reference proteome</keyword>
<dbReference type="GO" id="GO:0000156">
    <property type="term" value="F:phosphorelay response regulator activity"/>
    <property type="evidence" value="ECO:0007669"/>
    <property type="project" value="TreeGrafter"/>
</dbReference>
<keyword evidence="3 7" id="KW-0238">DNA-binding</keyword>
<dbReference type="Gene3D" id="1.10.10.10">
    <property type="entry name" value="Winged helix-like DNA-binding domain superfamily/Winged helix DNA-binding domain"/>
    <property type="match status" value="1"/>
</dbReference>
<dbReference type="GO" id="GO:0005829">
    <property type="term" value="C:cytosol"/>
    <property type="evidence" value="ECO:0007669"/>
    <property type="project" value="TreeGrafter"/>
</dbReference>
<feature type="domain" description="OmpR/PhoB-type" evidence="9">
    <location>
        <begin position="130"/>
        <end position="236"/>
    </location>
</feature>
<evidence type="ECO:0000256" key="4">
    <source>
        <dbReference type="ARBA" id="ARBA00023163"/>
    </source>
</evidence>
<dbReference type="InterPro" id="IPR001867">
    <property type="entry name" value="OmpR/PhoB-type_DNA-bd"/>
</dbReference>
<dbReference type="GO" id="GO:0006355">
    <property type="term" value="P:regulation of DNA-templated transcription"/>
    <property type="evidence" value="ECO:0007669"/>
    <property type="project" value="InterPro"/>
</dbReference>
<dbReference type="Proteomes" id="UP000182624">
    <property type="component" value="Unassembled WGS sequence"/>
</dbReference>
<dbReference type="CDD" id="cd17574">
    <property type="entry name" value="REC_OmpR"/>
    <property type="match status" value="1"/>
</dbReference>
<dbReference type="SUPFAM" id="SSF52172">
    <property type="entry name" value="CheY-like"/>
    <property type="match status" value="1"/>
</dbReference>
<evidence type="ECO:0000256" key="6">
    <source>
        <dbReference type="PROSITE-ProRule" id="PRU00169"/>
    </source>
</evidence>
<dbReference type="Pfam" id="PF00486">
    <property type="entry name" value="Trans_reg_C"/>
    <property type="match status" value="1"/>
</dbReference>
<accession>A0A1I5X0Q8</accession>
<feature type="domain" description="Response regulatory" evidence="8">
    <location>
        <begin position="2"/>
        <end position="115"/>
    </location>
</feature>
<proteinExistence type="predicted"/>
<dbReference type="SMART" id="SM00448">
    <property type="entry name" value="REC"/>
    <property type="match status" value="1"/>
</dbReference>
<gene>
    <name evidence="10" type="ORF">SAMN04487928_12721</name>
</gene>